<feature type="transmembrane region" description="Helical" evidence="7">
    <location>
        <begin position="69"/>
        <end position="90"/>
    </location>
</feature>
<keyword evidence="10" id="KW-1185">Reference proteome</keyword>
<reference evidence="9 10" key="1">
    <citation type="submission" date="2019-08" db="EMBL/GenBank/DDBJ databases">
        <title>In-depth cultivation of the pig gut microbiome towards novel bacterial diversity and tailored functional studies.</title>
        <authorList>
            <person name="Wylensek D."/>
            <person name="Hitch T.C.A."/>
            <person name="Clavel T."/>
        </authorList>
    </citation>
    <scope>NUCLEOTIDE SEQUENCE [LARGE SCALE GENOMIC DNA]</scope>
    <source>
        <strain evidence="9 10">WCA-MUC-591-APC-4B</strain>
    </source>
</reference>
<dbReference type="Proteomes" id="UP000469424">
    <property type="component" value="Unassembled WGS sequence"/>
</dbReference>
<comment type="subcellular location">
    <subcellularLocation>
        <location evidence="1">Cell membrane</location>
        <topology evidence="1">Multi-pass membrane protein</topology>
    </subcellularLocation>
</comment>
<keyword evidence="4 7" id="KW-1133">Transmembrane helix</keyword>
<evidence type="ECO:0000256" key="6">
    <source>
        <dbReference type="SAM" id="MobiDB-lite"/>
    </source>
</evidence>
<dbReference type="EMBL" id="VUNA01000007">
    <property type="protein sequence ID" value="MST70686.1"/>
    <property type="molecule type" value="Genomic_DNA"/>
</dbReference>
<evidence type="ECO:0000256" key="4">
    <source>
        <dbReference type="ARBA" id="ARBA00022989"/>
    </source>
</evidence>
<evidence type="ECO:0000259" key="8">
    <source>
        <dbReference type="Pfam" id="PF06271"/>
    </source>
</evidence>
<keyword evidence="2" id="KW-1003">Cell membrane</keyword>
<name>A0A6N7XL69_9FIRM</name>
<evidence type="ECO:0000256" key="7">
    <source>
        <dbReference type="SAM" id="Phobius"/>
    </source>
</evidence>
<feature type="region of interest" description="Disordered" evidence="6">
    <location>
        <begin position="170"/>
        <end position="268"/>
    </location>
</feature>
<feature type="transmembrane region" description="Helical" evidence="7">
    <location>
        <begin position="20"/>
        <end position="45"/>
    </location>
</feature>
<proteinExistence type="predicted"/>
<dbReference type="RefSeq" id="WP_154554250.1">
    <property type="nucleotide sequence ID" value="NZ_JAQXUZ010000019.1"/>
</dbReference>
<dbReference type="AlphaFoldDB" id="A0A6N7XL69"/>
<dbReference type="InterPro" id="IPR051791">
    <property type="entry name" value="Pra-immunoreactive"/>
</dbReference>
<comment type="caution">
    <text evidence="9">The sequence shown here is derived from an EMBL/GenBank/DDBJ whole genome shotgun (WGS) entry which is preliminary data.</text>
</comment>
<protein>
    <recommendedName>
        <fullName evidence="8">RDD domain-containing protein</fullName>
    </recommendedName>
</protein>
<keyword evidence="5 7" id="KW-0472">Membrane</keyword>
<dbReference type="PANTHER" id="PTHR36115">
    <property type="entry name" value="PROLINE-RICH ANTIGEN HOMOLOG-RELATED"/>
    <property type="match status" value="1"/>
</dbReference>
<dbReference type="Pfam" id="PF06271">
    <property type="entry name" value="RDD"/>
    <property type="match status" value="1"/>
</dbReference>
<dbReference type="InterPro" id="IPR010432">
    <property type="entry name" value="RDD"/>
</dbReference>
<evidence type="ECO:0000256" key="5">
    <source>
        <dbReference type="ARBA" id="ARBA00023136"/>
    </source>
</evidence>
<evidence type="ECO:0000313" key="10">
    <source>
        <dbReference type="Proteomes" id="UP000469424"/>
    </source>
</evidence>
<feature type="compositionally biased region" description="Acidic residues" evidence="6">
    <location>
        <begin position="236"/>
        <end position="247"/>
    </location>
</feature>
<organism evidence="9 10">
    <name type="scientific">Mogibacterium kristiansenii</name>
    <dbReference type="NCBI Taxonomy" id="2606708"/>
    <lineage>
        <taxon>Bacteria</taxon>
        <taxon>Bacillati</taxon>
        <taxon>Bacillota</taxon>
        <taxon>Clostridia</taxon>
        <taxon>Peptostreptococcales</taxon>
        <taxon>Anaerovoracaceae</taxon>
        <taxon>Mogibacterium</taxon>
    </lineage>
</organism>
<evidence type="ECO:0000313" key="9">
    <source>
        <dbReference type="EMBL" id="MST70686.1"/>
    </source>
</evidence>
<evidence type="ECO:0000256" key="2">
    <source>
        <dbReference type="ARBA" id="ARBA00022475"/>
    </source>
</evidence>
<gene>
    <name evidence="9" type="ORF">FYJ65_04900</name>
</gene>
<sequence length="268" mass="29739">MSQKRVMKLATRGKRFGAGLIDSVPVAFITIIFFGQVVSGIMSLIQDAMNSLSEYGSYYNNQPYVTGGVSYPSVIIVLMLIFLGAELYFFSRSQTIGKAILGLRVVDARTGRPVGFAKMLLREIIVKKASSSVLWLGYIWILIDKYNRGWHDKILDTYVIDEKPSVPQKTFVDFTEDNPSGGDASEAAQEPVHAPEETVMQAPTEADDSRMEILQNLQNAVKPAAPEAERVATPEMPDESVEIPETPEPEKNLTEPDFTSTQEEEKVL</sequence>
<evidence type="ECO:0000256" key="3">
    <source>
        <dbReference type="ARBA" id="ARBA00022692"/>
    </source>
</evidence>
<evidence type="ECO:0000256" key="1">
    <source>
        <dbReference type="ARBA" id="ARBA00004651"/>
    </source>
</evidence>
<accession>A0A6N7XL69</accession>
<feature type="domain" description="RDD" evidence="8">
    <location>
        <begin position="10"/>
        <end position="155"/>
    </location>
</feature>
<keyword evidence="3 7" id="KW-0812">Transmembrane</keyword>
<dbReference type="PANTHER" id="PTHR36115:SF6">
    <property type="entry name" value="PROLINE-RICH ANTIGEN HOMOLOG"/>
    <property type="match status" value="1"/>
</dbReference>
<dbReference type="GO" id="GO:0005886">
    <property type="term" value="C:plasma membrane"/>
    <property type="evidence" value="ECO:0007669"/>
    <property type="project" value="UniProtKB-SubCell"/>
</dbReference>